<dbReference type="AlphaFoldDB" id="A0AAU8M1H3"/>
<evidence type="ECO:0000313" key="1">
    <source>
        <dbReference type="EMBL" id="XCN75064.1"/>
    </source>
</evidence>
<dbReference type="EMBL" id="CP159373">
    <property type="protein sequence ID" value="XCN75064.1"/>
    <property type="molecule type" value="Genomic_DNA"/>
</dbReference>
<accession>A0AAU8M1H3</accession>
<protein>
    <submittedName>
        <fullName evidence="1">Uncharacterized protein</fullName>
    </submittedName>
</protein>
<reference evidence="1" key="1">
    <citation type="journal article" date="2024" name="Syst. Appl. Microbiol.">
        <title>First single-strain enrichments of Electrothrix cable bacteria, description of E. aestuarii sp. nov. and E. rattekaaiensis sp. nov., and proposal of a cable bacteria taxonomy following the rules of the SeqCode.</title>
        <authorList>
            <person name="Plum-Jensen L.E."/>
            <person name="Schramm A."/>
            <person name="Marshall I.P.G."/>
        </authorList>
    </citation>
    <scope>NUCLEOTIDE SEQUENCE</scope>
    <source>
        <strain evidence="1">Rat1</strain>
    </source>
</reference>
<gene>
    <name evidence="1" type="ORF">Q3M24_10135</name>
</gene>
<sequence length="76" mass="8969">MLIANKGKADLEEFAYVEQQRKNHKVYTKRCQATTFTLKGVFLGYVHSERIAYTYGYPFLYHWRSAYFSSQETTSV</sequence>
<reference evidence="1" key="2">
    <citation type="submission" date="2024-06" db="EMBL/GenBank/DDBJ databases">
        <authorList>
            <person name="Plum-Jensen L.E."/>
            <person name="Schramm A."/>
            <person name="Marshall I.P.G."/>
        </authorList>
    </citation>
    <scope>NUCLEOTIDE SEQUENCE</scope>
    <source>
        <strain evidence="1">Rat1</strain>
    </source>
</reference>
<proteinExistence type="predicted"/>
<dbReference type="KEGG" id="eaj:Q3M24_10135"/>
<name>A0AAU8M1H3_9BACT</name>
<organism evidence="1">
    <name type="scientific">Candidatus Electrothrix aestuarii</name>
    <dbReference type="NCBI Taxonomy" id="3062594"/>
    <lineage>
        <taxon>Bacteria</taxon>
        <taxon>Pseudomonadati</taxon>
        <taxon>Thermodesulfobacteriota</taxon>
        <taxon>Desulfobulbia</taxon>
        <taxon>Desulfobulbales</taxon>
        <taxon>Desulfobulbaceae</taxon>
        <taxon>Candidatus Electrothrix</taxon>
    </lineage>
</organism>